<dbReference type="PANTHER" id="PTHR11351">
    <property type="entry name" value="ACYL-COA DESATURASE"/>
    <property type="match status" value="1"/>
</dbReference>
<evidence type="ECO:0000256" key="9">
    <source>
        <dbReference type="ARBA" id="ARBA00023136"/>
    </source>
</evidence>
<dbReference type="RefSeq" id="WP_252445163.1">
    <property type="nucleotide sequence ID" value="NZ_JAGSOV010000074.1"/>
</dbReference>
<comment type="similarity">
    <text evidence="2">Belongs to the fatty acid desaturase type 2 family.</text>
</comment>
<dbReference type="CDD" id="cd03505">
    <property type="entry name" value="Delta9-FADS-like"/>
    <property type="match status" value="1"/>
</dbReference>
<feature type="transmembrane region" description="Helical" evidence="11">
    <location>
        <begin position="98"/>
        <end position="120"/>
    </location>
</feature>
<dbReference type="Pfam" id="PF00487">
    <property type="entry name" value="FA_desaturase"/>
    <property type="match status" value="1"/>
</dbReference>
<keyword evidence="14" id="KW-1185">Reference proteome</keyword>
<keyword evidence="4" id="KW-0276">Fatty acid metabolism</keyword>
<sequence>MTAESVAPPPSGARTENPLTAGPNPVVSGRRTAFQHAMIYVFVATPMVALVAAVPLAWGWGVDWHDLVLLGVFYSIAVLGITVGFHRHFTHKAFKAKPWLRVAMAITGSLAVQGNVLNWVADHRRHHAFSDREGDPHSPWLFGTSPAAVAKGFLHAHMTWFFDRDETNQRRFVPDLLADRAIRRVSRTFGIWVAVSLLLPAVLGGLISWSWAGVVTGFFWGGLVRLAVSNHVTWSINSICHMIGERPFRSRDRSRNFWPLAILSMGESWHNLHHADPTCARHGVLRGQIDISARLIWIFEKLGWAYDVRWPTTRRLEKLRAET</sequence>
<evidence type="ECO:0000256" key="6">
    <source>
        <dbReference type="ARBA" id="ARBA00023002"/>
    </source>
</evidence>
<evidence type="ECO:0000313" key="13">
    <source>
        <dbReference type="EMBL" id="MCO1659978.1"/>
    </source>
</evidence>
<keyword evidence="9 11" id="KW-0472">Membrane</keyword>
<keyword evidence="8" id="KW-0443">Lipid metabolism</keyword>
<feature type="domain" description="Fatty acid desaturase" evidence="12">
    <location>
        <begin position="69"/>
        <end position="281"/>
    </location>
</feature>
<evidence type="ECO:0000256" key="10">
    <source>
        <dbReference type="SAM" id="MobiDB-lite"/>
    </source>
</evidence>
<protein>
    <submittedName>
        <fullName evidence="13">Acyl-CoA desaturase</fullName>
    </submittedName>
</protein>
<evidence type="ECO:0000256" key="2">
    <source>
        <dbReference type="ARBA" id="ARBA00008749"/>
    </source>
</evidence>
<accession>A0ABT1AAE6</accession>
<keyword evidence="6" id="KW-0560">Oxidoreductase</keyword>
<dbReference type="Proteomes" id="UP001165283">
    <property type="component" value="Unassembled WGS sequence"/>
</dbReference>
<feature type="transmembrane region" description="Helical" evidence="11">
    <location>
        <begin position="189"/>
        <end position="212"/>
    </location>
</feature>
<comment type="subcellular location">
    <subcellularLocation>
        <location evidence="1">Membrane</location>
        <topology evidence="1">Multi-pass membrane protein</topology>
    </subcellularLocation>
</comment>
<dbReference type="PANTHER" id="PTHR11351:SF3">
    <property type="entry name" value="BLL4393 PROTEIN"/>
    <property type="match status" value="1"/>
</dbReference>
<comment type="caution">
    <text evidence="13">The sequence shown here is derived from an EMBL/GenBank/DDBJ whole genome shotgun (WGS) entry which is preliminary data.</text>
</comment>
<dbReference type="PRINTS" id="PR00075">
    <property type="entry name" value="FACDDSATRASE"/>
</dbReference>
<evidence type="ECO:0000313" key="14">
    <source>
        <dbReference type="Proteomes" id="UP001165283"/>
    </source>
</evidence>
<feature type="region of interest" description="Disordered" evidence="10">
    <location>
        <begin position="1"/>
        <end position="24"/>
    </location>
</feature>
<dbReference type="InterPro" id="IPR005804">
    <property type="entry name" value="FA_desaturase_dom"/>
</dbReference>
<evidence type="ECO:0000256" key="8">
    <source>
        <dbReference type="ARBA" id="ARBA00023098"/>
    </source>
</evidence>
<keyword evidence="3 11" id="KW-0812">Transmembrane</keyword>
<evidence type="ECO:0000256" key="5">
    <source>
        <dbReference type="ARBA" id="ARBA00022989"/>
    </source>
</evidence>
<gene>
    <name evidence="13" type="ORF">KDL28_33465</name>
</gene>
<dbReference type="EMBL" id="JAGSOV010000074">
    <property type="protein sequence ID" value="MCO1659978.1"/>
    <property type="molecule type" value="Genomic_DNA"/>
</dbReference>
<evidence type="ECO:0000259" key="12">
    <source>
        <dbReference type="Pfam" id="PF00487"/>
    </source>
</evidence>
<evidence type="ECO:0000256" key="4">
    <source>
        <dbReference type="ARBA" id="ARBA00022832"/>
    </source>
</evidence>
<proteinExistence type="inferred from homology"/>
<reference evidence="13" key="1">
    <citation type="submission" date="2021-04" db="EMBL/GenBank/DDBJ databases">
        <title>Pseudonocardia sp. nov., isolated from sandy soil of mangrove forest.</title>
        <authorList>
            <person name="Zan Z."/>
            <person name="Huang R."/>
            <person name="Liu W."/>
        </authorList>
    </citation>
    <scope>NUCLEOTIDE SEQUENCE</scope>
    <source>
        <strain evidence="13">S2-4</strain>
    </source>
</reference>
<dbReference type="InterPro" id="IPR015876">
    <property type="entry name" value="Acyl-CoA_DS"/>
</dbReference>
<keyword evidence="5 11" id="KW-1133">Transmembrane helix</keyword>
<evidence type="ECO:0000256" key="11">
    <source>
        <dbReference type="SAM" id="Phobius"/>
    </source>
</evidence>
<evidence type="ECO:0000256" key="3">
    <source>
        <dbReference type="ARBA" id="ARBA00022692"/>
    </source>
</evidence>
<name>A0ABT1AAE6_9PSEU</name>
<keyword evidence="7" id="KW-0408">Iron</keyword>
<organism evidence="13 14">
    <name type="scientific">Pseudonocardia humida</name>
    <dbReference type="NCBI Taxonomy" id="2800819"/>
    <lineage>
        <taxon>Bacteria</taxon>
        <taxon>Bacillati</taxon>
        <taxon>Actinomycetota</taxon>
        <taxon>Actinomycetes</taxon>
        <taxon>Pseudonocardiales</taxon>
        <taxon>Pseudonocardiaceae</taxon>
        <taxon>Pseudonocardia</taxon>
    </lineage>
</organism>
<feature type="transmembrane region" description="Helical" evidence="11">
    <location>
        <begin position="67"/>
        <end position="86"/>
    </location>
</feature>
<evidence type="ECO:0000256" key="1">
    <source>
        <dbReference type="ARBA" id="ARBA00004141"/>
    </source>
</evidence>
<evidence type="ECO:0000256" key="7">
    <source>
        <dbReference type="ARBA" id="ARBA00023004"/>
    </source>
</evidence>
<feature type="transmembrane region" description="Helical" evidence="11">
    <location>
        <begin position="37"/>
        <end position="61"/>
    </location>
</feature>